<gene>
    <name evidence="1" type="ORF">PMKS-003218</name>
</gene>
<evidence type="ECO:0000313" key="2">
    <source>
        <dbReference type="Proteomes" id="UP000186136"/>
    </source>
</evidence>
<organism evidence="1 2">
    <name type="scientific">Pichia membranifaciens</name>
    <dbReference type="NCBI Taxonomy" id="4926"/>
    <lineage>
        <taxon>Eukaryota</taxon>
        <taxon>Fungi</taxon>
        <taxon>Dikarya</taxon>
        <taxon>Ascomycota</taxon>
        <taxon>Saccharomycotina</taxon>
        <taxon>Pichiomycetes</taxon>
        <taxon>Pichiales</taxon>
        <taxon>Pichiaceae</taxon>
        <taxon>Pichia</taxon>
    </lineage>
</organism>
<reference evidence="1 2" key="1">
    <citation type="submission" date="2016-08" db="EMBL/GenBank/DDBJ databases">
        <title>Whole genome shotgun sequence of Pichia membranifaciens KS47-1.</title>
        <authorList>
            <person name="Konishi M."/>
            <person name="Ishida M."/>
            <person name="Arakawa T."/>
            <person name="Kato Y."/>
            <person name="Horiuchi J."/>
        </authorList>
    </citation>
    <scope>NUCLEOTIDE SEQUENCE [LARGE SCALE GENOMIC DNA]</scope>
    <source>
        <strain evidence="1 2">KS47-1</strain>
    </source>
</reference>
<dbReference type="InterPro" id="IPR036322">
    <property type="entry name" value="WD40_repeat_dom_sf"/>
</dbReference>
<evidence type="ECO:0008006" key="3">
    <source>
        <dbReference type="Google" id="ProtNLM"/>
    </source>
</evidence>
<dbReference type="Gene3D" id="2.130.10.10">
    <property type="entry name" value="YVTN repeat-like/Quinoprotein amine dehydrogenase"/>
    <property type="match status" value="1"/>
</dbReference>
<comment type="caution">
    <text evidence="1">The sequence shown here is derived from an EMBL/GenBank/DDBJ whole genome shotgun (WGS) entry which is preliminary data.</text>
</comment>
<sequence length="182" mass="20317">MSGSVIRAQRWQVEGEEQYLAVNPNGEIVSLYQTDGHATNEEDNIVKIAERTDFDNIQCINYSDATPGLAAVGQFDGRSFLIDIRDSSVEPIVLKPLQPRSCNSVSFNENGLIALGYDRGRQDHSIHVWDINSLQRGDFRGKTSKIFSCITNESISSLSFCPTEPKNFVTGSYKLLREIIPD</sequence>
<dbReference type="AlphaFoldDB" id="A0A1Q2YJH9"/>
<dbReference type="Proteomes" id="UP000186136">
    <property type="component" value="Unassembled WGS sequence"/>
</dbReference>
<dbReference type="SUPFAM" id="SSF50978">
    <property type="entry name" value="WD40 repeat-like"/>
    <property type="match status" value="1"/>
</dbReference>
<protein>
    <recommendedName>
        <fullName evidence="3">DUF2415 domain-containing protein</fullName>
    </recommendedName>
</protein>
<evidence type="ECO:0000313" key="1">
    <source>
        <dbReference type="EMBL" id="GAV29716.1"/>
    </source>
</evidence>
<accession>A0A1Q2YJH9</accession>
<dbReference type="OrthoDB" id="341486at2759"/>
<name>A0A1Q2YJH9_9ASCO</name>
<dbReference type="EMBL" id="BDGI01000134">
    <property type="protein sequence ID" value="GAV29716.1"/>
    <property type="molecule type" value="Genomic_DNA"/>
</dbReference>
<keyword evidence="2" id="KW-1185">Reference proteome</keyword>
<dbReference type="InterPro" id="IPR015943">
    <property type="entry name" value="WD40/YVTN_repeat-like_dom_sf"/>
</dbReference>
<proteinExistence type="predicted"/>